<comment type="caution">
    <text evidence="2">The sequence shown here is derived from an EMBL/GenBank/DDBJ whole genome shotgun (WGS) entry which is preliminary data.</text>
</comment>
<protein>
    <recommendedName>
        <fullName evidence="1">DUF6948 domain-containing protein</fullName>
    </recommendedName>
</protein>
<evidence type="ECO:0000259" key="1">
    <source>
        <dbReference type="Pfam" id="PF22253"/>
    </source>
</evidence>
<reference evidence="2" key="1">
    <citation type="journal article" date="2015" name="Nature">
        <title>Complex archaea that bridge the gap between prokaryotes and eukaryotes.</title>
        <authorList>
            <person name="Spang A."/>
            <person name="Saw J.H."/>
            <person name="Jorgensen S.L."/>
            <person name="Zaremba-Niedzwiedzka K."/>
            <person name="Martijn J."/>
            <person name="Lind A.E."/>
            <person name="van Eijk R."/>
            <person name="Schleper C."/>
            <person name="Guy L."/>
            <person name="Ettema T.J."/>
        </authorList>
    </citation>
    <scope>NUCLEOTIDE SEQUENCE</scope>
</reference>
<dbReference type="Pfam" id="PF22253">
    <property type="entry name" value="DUF6948"/>
    <property type="match status" value="1"/>
</dbReference>
<dbReference type="AlphaFoldDB" id="A0A0F8ZAS7"/>
<sequence length="119" mass="13545">MKKEVKIDGITYVLKDSLEKAEKLDGMDYVLVRTYSAGVHFGYLEKRDGKEVTLRKSRRIWYWKGACSVSQIAVDGVTAPDECKIAIEVDSITLIEAIEIIPITEKAKINLQNVQIWKQ</sequence>
<organism evidence="2">
    <name type="scientific">marine sediment metagenome</name>
    <dbReference type="NCBI Taxonomy" id="412755"/>
    <lineage>
        <taxon>unclassified sequences</taxon>
        <taxon>metagenomes</taxon>
        <taxon>ecological metagenomes</taxon>
    </lineage>
</organism>
<dbReference type="InterPro" id="IPR054226">
    <property type="entry name" value="DUF6948"/>
</dbReference>
<name>A0A0F8ZAS7_9ZZZZ</name>
<evidence type="ECO:0000313" key="2">
    <source>
        <dbReference type="EMBL" id="KKK57186.1"/>
    </source>
</evidence>
<gene>
    <name evidence="2" type="ORF">LCGC14_3057000</name>
</gene>
<proteinExistence type="predicted"/>
<dbReference type="EMBL" id="LAZR01064613">
    <property type="protein sequence ID" value="KKK57186.1"/>
    <property type="molecule type" value="Genomic_DNA"/>
</dbReference>
<accession>A0A0F8ZAS7</accession>
<feature type="domain" description="DUF6948" evidence="1">
    <location>
        <begin position="27"/>
        <end position="108"/>
    </location>
</feature>